<proteinExistence type="predicted"/>
<protein>
    <submittedName>
        <fullName evidence="2">Uncharacterized protein</fullName>
    </submittedName>
</protein>
<organism evidence="2 3">
    <name type="scientific">Aspergillus wentii DTO 134E9</name>
    <dbReference type="NCBI Taxonomy" id="1073089"/>
    <lineage>
        <taxon>Eukaryota</taxon>
        <taxon>Fungi</taxon>
        <taxon>Dikarya</taxon>
        <taxon>Ascomycota</taxon>
        <taxon>Pezizomycotina</taxon>
        <taxon>Eurotiomycetes</taxon>
        <taxon>Eurotiomycetidae</taxon>
        <taxon>Eurotiales</taxon>
        <taxon>Aspergillaceae</taxon>
        <taxon>Aspergillus</taxon>
        <taxon>Aspergillus subgen. Cremei</taxon>
    </lineage>
</organism>
<evidence type="ECO:0000313" key="2">
    <source>
        <dbReference type="EMBL" id="OJJ31050.1"/>
    </source>
</evidence>
<accession>A0A1L9R7Z7</accession>
<name>A0A1L9R7Z7_ASPWE</name>
<dbReference type="VEuPathDB" id="FungiDB:ASPWEDRAFT_677621"/>
<keyword evidence="3" id="KW-1185">Reference proteome</keyword>
<dbReference type="GeneID" id="63754775"/>
<dbReference type="RefSeq" id="XP_040684727.1">
    <property type="nucleotide sequence ID" value="XM_040838927.1"/>
</dbReference>
<dbReference type="EMBL" id="KV878216">
    <property type="protein sequence ID" value="OJJ31050.1"/>
    <property type="molecule type" value="Genomic_DNA"/>
</dbReference>
<dbReference type="AlphaFoldDB" id="A0A1L9R7Z7"/>
<evidence type="ECO:0000256" key="1">
    <source>
        <dbReference type="SAM" id="Phobius"/>
    </source>
</evidence>
<keyword evidence="1" id="KW-0472">Membrane</keyword>
<evidence type="ECO:0000313" key="3">
    <source>
        <dbReference type="Proteomes" id="UP000184383"/>
    </source>
</evidence>
<gene>
    <name evidence="2" type="ORF">ASPWEDRAFT_677621</name>
</gene>
<feature type="transmembrane region" description="Helical" evidence="1">
    <location>
        <begin position="51"/>
        <end position="71"/>
    </location>
</feature>
<keyword evidence="1" id="KW-1133">Transmembrane helix</keyword>
<sequence length="107" mass="12367">MICQCHVLLGMTRHGLVLIPSDDGGWRRLDNFASLVEVICASPQLELLLRFIFRSFLFCAFFFFFSFVFFFSFSPPLKSVSCPQPFSFFYSAHFPSPRNPAIHFLLV</sequence>
<keyword evidence="1" id="KW-0812">Transmembrane</keyword>
<reference evidence="3" key="1">
    <citation type="journal article" date="2017" name="Genome Biol.">
        <title>Comparative genomics reveals high biological diversity and specific adaptations in the industrially and medically important fungal genus Aspergillus.</title>
        <authorList>
            <person name="de Vries R.P."/>
            <person name="Riley R."/>
            <person name="Wiebenga A."/>
            <person name="Aguilar-Osorio G."/>
            <person name="Amillis S."/>
            <person name="Uchima C.A."/>
            <person name="Anderluh G."/>
            <person name="Asadollahi M."/>
            <person name="Askin M."/>
            <person name="Barry K."/>
            <person name="Battaglia E."/>
            <person name="Bayram O."/>
            <person name="Benocci T."/>
            <person name="Braus-Stromeyer S.A."/>
            <person name="Caldana C."/>
            <person name="Canovas D."/>
            <person name="Cerqueira G.C."/>
            <person name="Chen F."/>
            <person name="Chen W."/>
            <person name="Choi C."/>
            <person name="Clum A."/>
            <person name="Dos Santos R.A."/>
            <person name="Damasio A.R."/>
            <person name="Diallinas G."/>
            <person name="Emri T."/>
            <person name="Fekete E."/>
            <person name="Flipphi M."/>
            <person name="Freyberg S."/>
            <person name="Gallo A."/>
            <person name="Gournas C."/>
            <person name="Habgood R."/>
            <person name="Hainaut M."/>
            <person name="Harispe M.L."/>
            <person name="Henrissat B."/>
            <person name="Hilden K.S."/>
            <person name="Hope R."/>
            <person name="Hossain A."/>
            <person name="Karabika E."/>
            <person name="Karaffa L."/>
            <person name="Karanyi Z."/>
            <person name="Krasevec N."/>
            <person name="Kuo A."/>
            <person name="Kusch H."/>
            <person name="LaButti K."/>
            <person name="Lagendijk E.L."/>
            <person name="Lapidus A."/>
            <person name="Levasseur A."/>
            <person name="Lindquist E."/>
            <person name="Lipzen A."/>
            <person name="Logrieco A.F."/>
            <person name="MacCabe A."/>
            <person name="Maekelae M.R."/>
            <person name="Malavazi I."/>
            <person name="Melin P."/>
            <person name="Meyer V."/>
            <person name="Mielnichuk N."/>
            <person name="Miskei M."/>
            <person name="Molnar A.P."/>
            <person name="Mule G."/>
            <person name="Ngan C.Y."/>
            <person name="Orejas M."/>
            <person name="Orosz E."/>
            <person name="Ouedraogo J.P."/>
            <person name="Overkamp K.M."/>
            <person name="Park H.-S."/>
            <person name="Perrone G."/>
            <person name="Piumi F."/>
            <person name="Punt P.J."/>
            <person name="Ram A.F."/>
            <person name="Ramon A."/>
            <person name="Rauscher S."/>
            <person name="Record E."/>
            <person name="Riano-Pachon D.M."/>
            <person name="Robert V."/>
            <person name="Roehrig J."/>
            <person name="Ruller R."/>
            <person name="Salamov A."/>
            <person name="Salih N.S."/>
            <person name="Samson R.A."/>
            <person name="Sandor E."/>
            <person name="Sanguinetti M."/>
            <person name="Schuetze T."/>
            <person name="Sepcic K."/>
            <person name="Shelest E."/>
            <person name="Sherlock G."/>
            <person name="Sophianopoulou V."/>
            <person name="Squina F.M."/>
            <person name="Sun H."/>
            <person name="Susca A."/>
            <person name="Todd R.B."/>
            <person name="Tsang A."/>
            <person name="Unkles S.E."/>
            <person name="van de Wiele N."/>
            <person name="van Rossen-Uffink D."/>
            <person name="Oliveira J.V."/>
            <person name="Vesth T.C."/>
            <person name="Visser J."/>
            <person name="Yu J.-H."/>
            <person name="Zhou M."/>
            <person name="Andersen M.R."/>
            <person name="Archer D.B."/>
            <person name="Baker S.E."/>
            <person name="Benoit I."/>
            <person name="Brakhage A.A."/>
            <person name="Braus G.H."/>
            <person name="Fischer R."/>
            <person name="Frisvad J.C."/>
            <person name="Goldman G.H."/>
            <person name="Houbraken J."/>
            <person name="Oakley B."/>
            <person name="Pocsi I."/>
            <person name="Scazzocchio C."/>
            <person name="Seiboth B."/>
            <person name="vanKuyk P.A."/>
            <person name="Wortman J."/>
            <person name="Dyer P.S."/>
            <person name="Grigoriev I.V."/>
        </authorList>
    </citation>
    <scope>NUCLEOTIDE SEQUENCE [LARGE SCALE GENOMIC DNA]</scope>
    <source>
        <strain evidence="3">DTO 134E9</strain>
    </source>
</reference>
<dbReference type="Proteomes" id="UP000184383">
    <property type="component" value="Unassembled WGS sequence"/>
</dbReference>